<dbReference type="EMBL" id="BAAAZP010000003">
    <property type="protein sequence ID" value="GAA3642686.1"/>
    <property type="molecule type" value="Genomic_DNA"/>
</dbReference>
<dbReference type="Pfam" id="PF13560">
    <property type="entry name" value="HTH_31"/>
    <property type="match status" value="1"/>
</dbReference>
<reference evidence="3" key="1">
    <citation type="journal article" date="2019" name="Int. J. Syst. Evol. Microbiol.">
        <title>The Global Catalogue of Microorganisms (GCM) 10K type strain sequencing project: providing services to taxonomists for standard genome sequencing and annotation.</title>
        <authorList>
            <consortium name="The Broad Institute Genomics Platform"/>
            <consortium name="The Broad Institute Genome Sequencing Center for Infectious Disease"/>
            <person name="Wu L."/>
            <person name="Ma J."/>
        </authorList>
    </citation>
    <scope>NUCLEOTIDE SEQUENCE [LARGE SCALE GENOMIC DNA]</scope>
    <source>
        <strain evidence="3">JCM 16904</strain>
    </source>
</reference>
<accession>A0ABP7AYB8</accession>
<evidence type="ECO:0000259" key="1">
    <source>
        <dbReference type="PROSITE" id="PS50943"/>
    </source>
</evidence>
<keyword evidence="3" id="KW-1185">Reference proteome</keyword>
<dbReference type="CDD" id="cd00093">
    <property type="entry name" value="HTH_XRE"/>
    <property type="match status" value="1"/>
</dbReference>
<feature type="domain" description="HTH cro/C1-type" evidence="1">
    <location>
        <begin position="25"/>
        <end position="79"/>
    </location>
</feature>
<evidence type="ECO:0000313" key="3">
    <source>
        <dbReference type="Proteomes" id="UP001500902"/>
    </source>
</evidence>
<protein>
    <submittedName>
        <fullName evidence="2">Helix-turn-helix transcriptional regulator</fullName>
    </submittedName>
</protein>
<dbReference type="Gene3D" id="1.10.260.40">
    <property type="entry name" value="lambda repressor-like DNA-binding domains"/>
    <property type="match status" value="1"/>
</dbReference>
<sequence length="277" mass="30551">MTCGEAVETNLGEPMSPRARFAHDLAEFRKAGKMTQAALAVRLRCHESLISHIETGRRAATIEVAEEADRTFGLDGHFVALFTKIAQSPTLGWFARWVEEIEPRAVILQSWDPLLVPGILQTPDYARAIFEATTAPDQVDQRVEVRVRRIAVFDGPQPPTFLALIDEGVLNRPIGSPRILAAQLRHLLELTQHPCITVQFVPIATGCACGMMSGFALARLRDGSEVVSADSILSGQVTADHEAVARVKQRYDSIRADAQPKSVTHQALEDAIRKWTR</sequence>
<dbReference type="Pfam" id="PF19054">
    <property type="entry name" value="DUF5753"/>
    <property type="match status" value="1"/>
</dbReference>
<dbReference type="SUPFAM" id="SSF47413">
    <property type="entry name" value="lambda repressor-like DNA-binding domains"/>
    <property type="match status" value="1"/>
</dbReference>
<name>A0ABP7AYB8_9ACTN</name>
<gene>
    <name evidence="2" type="ORF">GCM10022224_001300</name>
</gene>
<comment type="caution">
    <text evidence="2">The sequence shown here is derived from an EMBL/GenBank/DDBJ whole genome shotgun (WGS) entry which is preliminary data.</text>
</comment>
<proteinExistence type="predicted"/>
<organism evidence="2 3">
    <name type="scientific">Nonomuraea antimicrobica</name>
    <dbReference type="NCBI Taxonomy" id="561173"/>
    <lineage>
        <taxon>Bacteria</taxon>
        <taxon>Bacillati</taxon>
        <taxon>Actinomycetota</taxon>
        <taxon>Actinomycetes</taxon>
        <taxon>Streptosporangiales</taxon>
        <taxon>Streptosporangiaceae</taxon>
        <taxon>Nonomuraea</taxon>
    </lineage>
</organism>
<dbReference type="PROSITE" id="PS50943">
    <property type="entry name" value="HTH_CROC1"/>
    <property type="match status" value="1"/>
</dbReference>
<dbReference type="InterPro" id="IPR001387">
    <property type="entry name" value="Cro/C1-type_HTH"/>
</dbReference>
<dbReference type="InterPro" id="IPR043917">
    <property type="entry name" value="DUF5753"/>
</dbReference>
<dbReference type="Proteomes" id="UP001500902">
    <property type="component" value="Unassembled WGS sequence"/>
</dbReference>
<dbReference type="InterPro" id="IPR010982">
    <property type="entry name" value="Lambda_DNA-bd_dom_sf"/>
</dbReference>
<evidence type="ECO:0000313" key="2">
    <source>
        <dbReference type="EMBL" id="GAA3642686.1"/>
    </source>
</evidence>
<dbReference type="SMART" id="SM00530">
    <property type="entry name" value="HTH_XRE"/>
    <property type="match status" value="1"/>
</dbReference>